<accession>A0A2K8T9T2</accession>
<sequence length="76" mass="8715">MTRVRADFLQNTAIHPILKEWDESPFAVLVNSIECTKIVRNSRLVVHSINNILSENLGFFSQEFVPPKDERDAIFG</sequence>
<protein>
    <submittedName>
        <fullName evidence="1">Uncharacterized protein</fullName>
    </submittedName>
</protein>
<geneLocation type="plasmid" evidence="2">
    <name>pnfsy08</name>
</geneLocation>
<gene>
    <name evidence="1" type="ORF">COO91_10566</name>
</gene>
<evidence type="ECO:0000313" key="1">
    <source>
        <dbReference type="EMBL" id="AUB44343.1"/>
    </source>
</evidence>
<reference evidence="1 2" key="1">
    <citation type="submission" date="2017-11" db="EMBL/GenBank/DDBJ databases">
        <title>Complete genome of a free-living desiccation-tolerant cyanobacterium and its photosynthetic adaptation to extreme terrestrial habitat.</title>
        <authorList>
            <person name="Shang J."/>
        </authorList>
    </citation>
    <scope>NUCLEOTIDE SEQUENCE [LARGE SCALE GENOMIC DNA]</scope>
    <source>
        <strain evidence="1 2">CCNUN1</strain>
        <plasmid evidence="2">pnfsy08</plasmid>
    </source>
</reference>
<organism evidence="1 2">
    <name type="scientific">Nostoc flagelliforme CCNUN1</name>
    <dbReference type="NCBI Taxonomy" id="2038116"/>
    <lineage>
        <taxon>Bacteria</taxon>
        <taxon>Bacillati</taxon>
        <taxon>Cyanobacteriota</taxon>
        <taxon>Cyanophyceae</taxon>
        <taxon>Nostocales</taxon>
        <taxon>Nostocaceae</taxon>
        <taxon>Nostoc</taxon>
    </lineage>
</organism>
<dbReference type="KEGG" id="nfl:COO91_10566"/>
<dbReference type="Proteomes" id="UP000232003">
    <property type="component" value="Plasmid pNFSY08"/>
</dbReference>
<dbReference type="RefSeq" id="WP_157816988.1">
    <property type="nucleotide sequence ID" value="NZ_CAWNNC010000009.1"/>
</dbReference>
<keyword evidence="1" id="KW-0614">Plasmid</keyword>
<dbReference type="EMBL" id="CP024793">
    <property type="protein sequence ID" value="AUB44343.1"/>
    <property type="molecule type" value="Genomic_DNA"/>
</dbReference>
<dbReference type="AlphaFoldDB" id="A0A2K8T9T2"/>
<keyword evidence="2" id="KW-1185">Reference proteome</keyword>
<name>A0A2K8T9T2_9NOSO</name>
<evidence type="ECO:0000313" key="2">
    <source>
        <dbReference type="Proteomes" id="UP000232003"/>
    </source>
</evidence>
<proteinExistence type="predicted"/>